<evidence type="ECO:0000313" key="2">
    <source>
        <dbReference type="EMBL" id="VED66983.1"/>
    </source>
</evidence>
<dbReference type="SUPFAM" id="SSF158504">
    <property type="entry name" value="BH2638-like"/>
    <property type="match status" value="1"/>
</dbReference>
<dbReference type="Pfam" id="PF05256">
    <property type="entry name" value="UPF0223"/>
    <property type="match status" value="1"/>
</dbReference>
<dbReference type="InterPro" id="IPR023324">
    <property type="entry name" value="BH2638-like_sf"/>
</dbReference>
<gene>
    <name evidence="2" type="ORF">NCTC3166_00798</name>
</gene>
<name>A0A3S4PXR0_9STRE</name>
<reference evidence="2 3" key="1">
    <citation type="submission" date="2018-12" db="EMBL/GenBank/DDBJ databases">
        <authorList>
            <consortium name="Pathogen Informatics"/>
        </authorList>
    </citation>
    <scope>NUCLEOTIDE SEQUENCE [LARGE SCALE GENOMIC DNA]</scope>
    <source>
        <strain evidence="2 3">NCTC3166</strain>
    </source>
</reference>
<dbReference type="Gene3D" id="1.10.220.80">
    <property type="entry name" value="BH2638-like"/>
    <property type="match status" value="1"/>
</dbReference>
<dbReference type="RefSeq" id="WP_048689976.1">
    <property type="nucleotide sequence ID" value="NZ_LR134266.1"/>
</dbReference>
<dbReference type="InterPro" id="IPR007920">
    <property type="entry name" value="UPF0223"/>
</dbReference>
<proteinExistence type="inferred from homology"/>
<evidence type="ECO:0000256" key="1">
    <source>
        <dbReference type="HAMAP-Rule" id="MF_01041"/>
    </source>
</evidence>
<sequence>MNKNYSYPLDLSWSTEELASVLSFFNQVEQAYEQKADARIYLEAYKAFKKVVPSIGEEKRLGKEFEEVSGYSLYRATKAAKEKGEGWFSIDQ</sequence>
<dbReference type="PIRSF" id="PIRSF037260">
    <property type="entry name" value="UPF0223"/>
    <property type="match status" value="1"/>
</dbReference>
<dbReference type="KEGG" id="svf:NCTC3166_00798"/>
<organism evidence="2 3">
    <name type="scientific">Streptococcus viridans</name>
    <dbReference type="NCBI Taxonomy" id="78535"/>
    <lineage>
        <taxon>Bacteria</taxon>
        <taxon>Bacillati</taxon>
        <taxon>Bacillota</taxon>
        <taxon>Bacilli</taxon>
        <taxon>Lactobacillales</taxon>
        <taxon>Streptococcaceae</taxon>
        <taxon>Streptococcus</taxon>
    </lineage>
</organism>
<dbReference type="Proteomes" id="UP000270025">
    <property type="component" value="Chromosome"/>
</dbReference>
<dbReference type="HAMAP" id="MF_01041">
    <property type="entry name" value="UPF0223"/>
    <property type="match status" value="1"/>
</dbReference>
<protein>
    <recommendedName>
        <fullName evidence="1">UPF0223 protein NCTC3166_00798</fullName>
    </recommendedName>
</protein>
<comment type="similarity">
    <text evidence="1">Belongs to the UPF0223 family.</text>
</comment>
<evidence type="ECO:0000313" key="3">
    <source>
        <dbReference type="Proteomes" id="UP000270025"/>
    </source>
</evidence>
<keyword evidence="3" id="KW-1185">Reference proteome</keyword>
<dbReference type="AlphaFoldDB" id="A0A3S4PXR0"/>
<dbReference type="EMBL" id="LR134266">
    <property type="protein sequence ID" value="VED66983.1"/>
    <property type="molecule type" value="Genomic_DNA"/>
</dbReference>
<accession>A0A3S4PXR0</accession>
<dbReference type="NCBIfam" id="NF003353">
    <property type="entry name" value="PRK04387.1"/>
    <property type="match status" value="1"/>
</dbReference>